<keyword evidence="2" id="KW-1185">Reference proteome</keyword>
<evidence type="ECO:0000313" key="1">
    <source>
        <dbReference type="EMBL" id="KAI3940767.1"/>
    </source>
</evidence>
<sequence>MAEIFLAFEDNFFPIHHIPGPEGVRAMVIQAIFLLDTLDKDVNTFSMRSGWLALFKKSNFKPVRLIISCAVAYGKGAMQTQKANMKLFKH</sequence>
<name>A0AAD4T7J2_9MAGN</name>
<dbReference type="Gene3D" id="1.10.287.660">
    <property type="entry name" value="Helix hairpin bin"/>
    <property type="match status" value="1"/>
</dbReference>
<dbReference type="AlphaFoldDB" id="A0AAD4T7J2"/>
<protein>
    <submittedName>
        <fullName evidence="1">Uncharacterized protein</fullName>
    </submittedName>
</protein>
<evidence type="ECO:0000313" key="2">
    <source>
        <dbReference type="Proteomes" id="UP001202328"/>
    </source>
</evidence>
<proteinExistence type="predicted"/>
<accession>A0AAD4T7J2</accession>
<organism evidence="1 2">
    <name type="scientific">Papaver atlanticum</name>
    <dbReference type="NCBI Taxonomy" id="357466"/>
    <lineage>
        <taxon>Eukaryota</taxon>
        <taxon>Viridiplantae</taxon>
        <taxon>Streptophyta</taxon>
        <taxon>Embryophyta</taxon>
        <taxon>Tracheophyta</taxon>
        <taxon>Spermatophyta</taxon>
        <taxon>Magnoliopsida</taxon>
        <taxon>Ranunculales</taxon>
        <taxon>Papaveraceae</taxon>
        <taxon>Papaveroideae</taxon>
        <taxon>Papaver</taxon>
    </lineage>
</organism>
<dbReference type="Proteomes" id="UP001202328">
    <property type="component" value="Unassembled WGS sequence"/>
</dbReference>
<dbReference type="EMBL" id="JAJJMB010005117">
    <property type="protein sequence ID" value="KAI3940767.1"/>
    <property type="molecule type" value="Genomic_DNA"/>
</dbReference>
<gene>
    <name evidence="1" type="ORF">MKW98_030086</name>
</gene>
<dbReference type="InterPro" id="IPR029012">
    <property type="entry name" value="Helix_hairpin_bin_sf"/>
</dbReference>
<reference evidence="1" key="1">
    <citation type="submission" date="2022-04" db="EMBL/GenBank/DDBJ databases">
        <title>A functionally conserved STORR gene fusion in Papaver species that diverged 16.8 million years ago.</title>
        <authorList>
            <person name="Catania T."/>
        </authorList>
    </citation>
    <scope>NUCLEOTIDE SEQUENCE</scope>
    <source>
        <strain evidence="1">S-188037</strain>
    </source>
</reference>
<comment type="caution">
    <text evidence="1">The sequence shown here is derived from an EMBL/GenBank/DDBJ whole genome shotgun (WGS) entry which is preliminary data.</text>
</comment>